<dbReference type="Pfam" id="PF09431">
    <property type="entry name" value="SPIN90_LRD"/>
    <property type="match status" value="1"/>
</dbReference>
<dbReference type="GO" id="GO:0010976">
    <property type="term" value="P:positive regulation of neuron projection development"/>
    <property type="evidence" value="ECO:0007669"/>
    <property type="project" value="Ensembl"/>
</dbReference>
<reference evidence="5" key="2">
    <citation type="submission" date="2025-09" db="UniProtKB">
        <authorList>
            <consortium name="Ensembl"/>
        </authorList>
    </citation>
    <scope>IDENTIFICATION</scope>
</reference>
<dbReference type="AlphaFoldDB" id="A0A2K6TJW9"/>
<dbReference type="PROSITE" id="PS50002">
    <property type="entry name" value="SH3"/>
    <property type="match status" value="1"/>
</dbReference>
<dbReference type="Ensembl" id="ENSSBOT00000036778.1">
    <property type="protein sequence ID" value="ENSSBOP00000019954.1"/>
    <property type="gene ID" value="ENSSBOG00000026578.1"/>
</dbReference>
<dbReference type="PANTHER" id="PTHR13357">
    <property type="entry name" value="SH3 ADAPTER PROTEIN SPIN90 NCK INTERACTING PROTEIN WITH SH3 DOMAIN"/>
    <property type="match status" value="1"/>
</dbReference>
<evidence type="ECO:0000256" key="3">
    <source>
        <dbReference type="SAM" id="MobiDB-lite"/>
    </source>
</evidence>
<feature type="domain" description="SH3" evidence="4">
    <location>
        <begin position="1"/>
        <end position="58"/>
    </location>
</feature>
<evidence type="ECO:0000313" key="5">
    <source>
        <dbReference type="Ensembl" id="ENSSBOP00000019954.1"/>
    </source>
</evidence>
<gene>
    <name evidence="5" type="primary">NCKIPSD</name>
</gene>
<dbReference type="InterPro" id="IPR035514">
    <property type="entry name" value="SPIN90_SH3"/>
</dbReference>
<dbReference type="PANTHER" id="PTHR13357:SF1">
    <property type="entry name" value="NCK-INTERACTING PROTEIN WITH SH3 DOMAIN"/>
    <property type="match status" value="1"/>
</dbReference>
<dbReference type="InterPro" id="IPR036028">
    <property type="entry name" value="SH3-like_dom_sf"/>
</dbReference>
<keyword evidence="1 2" id="KW-0728">SH3 domain</keyword>
<protein>
    <submittedName>
        <fullName evidence="5">NCK interacting protein with SH3 domain</fullName>
    </submittedName>
</protein>
<evidence type="ECO:0000313" key="6">
    <source>
        <dbReference type="Proteomes" id="UP000233220"/>
    </source>
</evidence>
<evidence type="ECO:0000259" key="4">
    <source>
        <dbReference type="PROSITE" id="PS50002"/>
    </source>
</evidence>
<dbReference type="STRING" id="39432.ENSSBOP00000019954"/>
<dbReference type="SMART" id="SM00326">
    <property type="entry name" value="SH3"/>
    <property type="match status" value="1"/>
</dbReference>
<proteinExistence type="predicted"/>
<dbReference type="SUPFAM" id="SSF50044">
    <property type="entry name" value="SH3-domain"/>
    <property type="match status" value="1"/>
</dbReference>
<sequence>MYRALYAFRSAEPNALAFAAGETFLVLERSSAHWWLAARARSGETGYVPPAYLRRLQGLEQDVLQAIDRAIEAVHNTATRDGGKYSLEQRGVLQKLIHHRKETLSRRGPSASSVAVMTPSTSDHHLDAAVARQPNGVCRAGFERQHSLPSSEHLGADGGLYQVCGEGILEKGVGWGLRLHPEAQGVHSGVMHPRAIVLLMPRAPGPSLAAALDVSLSSQILLPSSQIPPQPRRAAPTTPPPPVKRRDREALMASGSGGHNTTPSGGNCVSSGSSVSSTSLDTLYTSSSPSEPGSSCSPTPPPVPRRSTHTTVSQVQPPPSRASAPETPAEEEVAAGTTSASDDLEALGTLNLGTTEEKAEAEAAVPRTIGAELMELVRRNTGLSHELCRVAIGVIVGHIQASVPASSPVMEQVLLSLVEGKDLSTALPSGQVCHDQQRLEVIFADLARRKDDAQQRSWALYEDEGVIRCYLEELLHILTDADPEVCKKMCKRNEFESVLALVAYYQMEHRASLRLLLLKCFGAMCSLDAAIISTLVSSVLPVELARDMQTDTQDHQKLCYSALILAMVFSMGEAVPYAHYEHLGTPFAQFLLSIVEDGLPMDTTEQLPDLCVNLLLALNLHLPAPDQNVIMAALSKHTNVKIFSEKLLLLLNRGDDPVRIFKHEPQPPHSVLKFLQDVFGSPATAAIFYHTDMMALIDITVRHIADLSPGDKLRMEYLSLMHAVVRTTPYLQHRHRLPDLQAILRRILNEEETSPQCQMDRMIVQEMCKEFPVLGEAPS</sequence>
<dbReference type="GO" id="GO:0006897">
    <property type="term" value="P:endocytosis"/>
    <property type="evidence" value="ECO:0007669"/>
    <property type="project" value="TreeGrafter"/>
</dbReference>
<dbReference type="InterPro" id="IPR030125">
    <property type="entry name" value="SPIN90/Ldb17"/>
</dbReference>
<feature type="compositionally biased region" description="Pro residues" evidence="3">
    <location>
        <begin position="226"/>
        <end position="242"/>
    </location>
</feature>
<evidence type="ECO:0000256" key="2">
    <source>
        <dbReference type="PROSITE-ProRule" id="PRU00192"/>
    </source>
</evidence>
<evidence type="ECO:0000256" key="1">
    <source>
        <dbReference type="ARBA" id="ARBA00022443"/>
    </source>
</evidence>
<organism evidence="5 6">
    <name type="scientific">Saimiri boliviensis boliviensis</name>
    <name type="common">Bolivian squirrel monkey</name>
    <dbReference type="NCBI Taxonomy" id="39432"/>
    <lineage>
        <taxon>Eukaryota</taxon>
        <taxon>Metazoa</taxon>
        <taxon>Chordata</taxon>
        <taxon>Craniata</taxon>
        <taxon>Vertebrata</taxon>
        <taxon>Euteleostomi</taxon>
        <taxon>Mammalia</taxon>
        <taxon>Eutheria</taxon>
        <taxon>Euarchontoglires</taxon>
        <taxon>Primates</taxon>
        <taxon>Haplorrhini</taxon>
        <taxon>Platyrrhini</taxon>
        <taxon>Cebidae</taxon>
        <taxon>Saimiriinae</taxon>
        <taxon>Saimiri</taxon>
    </lineage>
</organism>
<dbReference type="InterPro" id="IPR018556">
    <property type="entry name" value="SPIN90/Ldb17_LRD"/>
</dbReference>
<dbReference type="Proteomes" id="UP000233220">
    <property type="component" value="Unplaced"/>
</dbReference>
<dbReference type="GO" id="GO:0008180">
    <property type="term" value="C:COP9 signalosome"/>
    <property type="evidence" value="ECO:0007669"/>
    <property type="project" value="Ensembl"/>
</dbReference>
<reference evidence="5" key="1">
    <citation type="submission" date="2025-08" db="UniProtKB">
        <authorList>
            <consortium name="Ensembl"/>
        </authorList>
    </citation>
    <scope>IDENTIFICATION</scope>
</reference>
<dbReference type="GO" id="GO:0005654">
    <property type="term" value="C:nucleoplasm"/>
    <property type="evidence" value="ECO:0007669"/>
    <property type="project" value="Ensembl"/>
</dbReference>
<dbReference type="GO" id="GO:0005886">
    <property type="term" value="C:plasma membrane"/>
    <property type="evidence" value="ECO:0007669"/>
    <property type="project" value="Ensembl"/>
</dbReference>
<keyword evidence="6" id="KW-1185">Reference proteome</keyword>
<dbReference type="CDD" id="cd11849">
    <property type="entry name" value="SH3_SPIN90"/>
    <property type="match status" value="1"/>
</dbReference>
<dbReference type="GO" id="GO:0071933">
    <property type="term" value="F:Arp2/3 complex binding"/>
    <property type="evidence" value="ECO:0007669"/>
    <property type="project" value="TreeGrafter"/>
</dbReference>
<feature type="compositionally biased region" description="Low complexity" evidence="3">
    <location>
        <begin position="264"/>
        <end position="297"/>
    </location>
</feature>
<dbReference type="Gene3D" id="2.30.30.40">
    <property type="entry name" value="SH3 Domains"/>
    <property type="match status" value="1"/>
</dbReference>
<dbReference type="Pfam" id="PF00018">
    <property type="entry name" value="SH3_1"/>
    <property type="match status" value="1"/>
</dbReference>
<accession>A0A2K6TJW9</accession>
<dbReference type="GeneTree" id="ENSGT00390000015725"/>
<name>A0A2K6TJW9_SAIBB</name>
<dbReference type="InterPro" id="IPR001452">
    <property type="entry name" value="SH3_domain"/>
</dbReference>
<feature type="region of interest" description="Disordered" evidence="3">
    <location>
        <begin position="223"/>
        <end position="343"/>
    </location>
</feature>